<dbReference type="Pfam" id="PF13416">
    <property type="entry name" value="SBP_bac_8"/>
    <property type="match status" value="1"/>
</dbReference>
<dbReference type="AlphaFoldDB" id="A0A937K5S9"/>
<keyword evidence="3" id="KW-0732">Signal</keyword>
<accession>A0A937K5S9</accession>
<dbReference type="EMBL" id="JAESWA010000022">
    <property type="protein sequence ID" value="MBL4932715.1"/>
    <property type="molecule type" value="Genomic_DNA"/>
</dbReference>
<dbReference type="SUPFAM" id="SSF53850">
    <property type="entry name" value="Periplasmic binding protein-like II"/>
    <property type="match status" value="1"/>
</dbReference>
<name>A0A937K5S9_9CLOT</name>
<evidence type="ECO:0000313" key="4">
    <source>
        <dbReference type="EMBL" id="MBL4932715.1"/>
    </source>
</evidence>
<comment type="similarity">
    <text evidence="1">Belongs to the bacterial solute-binding protein 1 family.</text>
</comment>
<evidence type="ECO:0000256" key="2">
    <source>
        <dbReference type="ARBA" id="ARBA00022448"/>
    </source>
</evidence>
<dbReference type="GO" id="GO:0055052">
    <property type="term" value="C:ATP-binding cassette (ABC) transporter complex, substrate-binding subunit-containing"/>
    <property type="evidence" value="ECO:0007669"/>
    <property type="project" value="TreeGrafter"/>
</dbReference>
<dbReference type="GO" id="GO:0042956">
    <property type="term" value="P:maltodextrin transmembrane transport"/>
    <property type="evidence" value="ECO:0007669"/>
    <property type="project" value="TreeGrafter"/>
</dbReference>
<keyword evidence="2" id="KW-0813">Transport</keyword>
<sequence length="370" mass="42268">MKNKIKYSILFLCIFIVVGLFYANNKVINLKPLKGSFVIWASKENYKYLEESSKEFMETNKKVSITVKEKSKDEIINYIEKGSSSDDAPSVVSINSKDLRNLSNKGMQGIASAHNIIDSYGKTFNSWRLNEISVQDDLLAIPIENNPVFMFLRKDILDQYGYKVEDIRTWKELLDVSKDIKNKSSGKISLLNYSYVTLDSLRNIMLYQAGTDKNIKETLDFIKNNDLMGKGTTIAYIATKDNYNNIIDASNEDTLTAVMLPAFEIGGNRAASLDGENLAIVKSTNEKQELATRFITYSINNQSLMEKFLKENTFFPSSVVFYKNSIVDTEFSKVNNDKVWSLMANICNRNYTIDDYKKLDEQVKKESMDK</sequence>
<protein>
    <submittedName>
        <fullName evidence="4">Carbohydrate ABC transporter substrate-binding protein</fullName>
    </submittedName>
</protein>
<keyword evidence="5" id="KW-1185">Reference proteome</keyword>
<proteinExistence type="inferred from homology"/>
<dbReference type="PANTHER" id="PTHR30061">
    <property type="entry name" value="MALTOSE-BINDING PERIPLASMIC PROTEIN"/>
    <property type="match status" value="1"/>
</dbReference>
<gene>
    <name evidence="4" type="ORF">JK634_12945</name>
</gene>
<dbReference type="InterPro" id="IPR006059">
    <property type="entry name" value="SBP"/>
</dbReference>
<organism evidence="4 5">
    <name type="scientific">Clostridium paridis</name>
    <dbReference type="NCBI Taxonomy" id="2803863"/>
    <lineage>
        <taxon>Bacteria</taxon>
        <taxon>Bacillati</taxon>
        <taxon>Bacillota</taxon>
        <taxon>Clostridia</taxon>
        <taxon>Eubacteriales</taxon>
        <taxon>Clostridiaceae</taxon>
        <taxon>Clostridium</taxon>
    </lineage>
</organism>
<evidence type="ECO:0000256" key="1">
    <source>
        <dbReference type="ARBA" id="ARBA00008520"/>
    </source>
</evidence>
<dbReference type="RefSeq" id="WP_202768058.1">
    <property type="nucleotide sequence ID" value="NZ_JAESWA010000022.1"/>
</dbReference>
<dbReference type="GO" id="GO:0015768">
    <property type="term" value="P:maltose transport"/>
    <property type="evidence" value="ECO:0007669"/>
    <property type="project" value="TreeGrafter"/>
</dbReference>
<evidence type="ECO:0000313" key="5">
    <source>
        <dbReference type="Proteomes" id="UP000623681"/>
    </source>
</evidence>
<dbReference type="Gene3D" id="3.40.190.10">
    <property type="entry name" value="Periplasmic binding protein-like II"/>
    <property type="match status" value="2"/>
</dbReference>
<reference evidence="4" key="1">
    <citation type="submission" date="2021-01" db="EMBL/GenBank/DDBJ databases">
        <title>Genome public.</title>
        <authorList>
            <person name="Liu C."/>
            <person name="Sun Q."/>
        </authorList>
    </citation>
    <scope>NUCLEOTIDE SEQUENCE</scope>
    <source>
        <strain evidence="4">YIM B02565</strain>
    </source>
</reference>
<dbReference type="GO" id="GO:1901982">
    <property type="term" value="F:maltose binding"/>
    <property type="evidence" value="ECO:0007669"/>
    <property type="project" value="TreeGrafter"/>
</dbReference>
<evidence type="ECO:0000256" key="3">
    <source>
        <dbReference type="ARBA" id="ARBA00022729"/>
    </source>
</evidence>
<dbReference type="Proteomes" id="UP000623681">
    <property type="component" value="Unassembled WGS sequence"/>
</dbReference>
<dbReference type="PANTHER" id="PTHR30061:SF50">
    <property type="entry name" value="MALTOSE_MALTODEXTRIN-BINDING PERIPLASMIC PROTEIN"/>
    <property type="match status" value="1"/>
</dbReference>
<comment type="caution">
    <text evidence="4">The sequence shown here is derived from an EMBL/GenBank/DDBJ whole genome shotgun (WGS) entry which is preliminary data.</text>
</comment>